<feature type="binding site" evidence="15">
    <location>
        <position position="15"/>
    </location>
    <ligand>
        <name>Zn(2+)</name>
        <dbReference type="ChEBI" id="CHEBI:29105"/>
    </ligand>
</feature>
<dbReference type="Gene3D" id="3.40.1800.20">
    <property type="match status" value="1"/>
</dbReference>
<dbReference type="Pfam" id="PF00096">
    <property type="entry name" value="zf-C2H2"/>
    <property type="match status" value="4"/>
</dbReference>
<feature type="domain" description="C2H2-type" evidence="16">
    <location>
        <begin position="419"/>
        <end position="441"/>
    </location>
</feature>
<dbReference type="PROSITE" id="PS00028">
    <property type="entry name" value="ZINC_FINGER_C2H2_1"/>
    <property type="match status" value="10"/>
</dbReference>
<dbReference type="SMART" id="SM00355">
    <property type="entry name" value="ZnF_C2H2"/>
    <property type="match status" value="10"/>
</dbReference>
<dbReference type="PROSITE" id="PS51915">
    <property type="entry name" value="ZAD"/>
    <property type="match status" value="1"/>
</dbReference>
<dbReference type="GO" id="GO:0000978">
    <property type="term" value="F:RNA polymerase II cis-regulatory region sequence-specific DNA binding"/>
    <property type="evidence" value="ECO:0007669"/>
    <property type="project" value="TreeGrafter"/>
</dbReference>
<evidence type="ECO:0000259" key="17">
    <source>
        <dbReference type="PROSITE" id="PS51915"/>
    </source>
</evidence>
<feature type="domain" description="C2H2-type" evidence="16">
    <location>
        <begin position="144"/>
        <end position="166"/>
    </location>
</feature>
<keyword evidence="5" id="KW-0677">Repeat</keyword>
<evidence type="ECO:0000256" key="6">
    <source>
        <dbReference type="ARBA" id="ARBA00022771"/>
    </source>
</evidence>
<evidence type="ECO:0000256" key="9">
    <source>
        <dbReference type="ARBA" id="ARBA00023125"/>
    </source>
</evidence>
<dbReference type="Pfam" id="PF07776">
    <property type="entry name" value="zf-AD"/>
    <property type="match status" value="1"/>
</dbReference>
<keyword evidence="3" id="KW-0217">Developmental protein</keyword>
<dbReference type="FunFam" id="3.30.160.60:FF:002282">
    <property type="entry name" value="Wu:fb97d07 protein"/>
    <property type="match status" value="1"/>
</dbReference>
<dbReference type="Pfam" id="PF13465">
    <property type="entry name" value="zf-H2C2_2"/>
    <property type="match status" value="1"/>
</dbReference>
<dbReference type="PROSITE" id="PS50157">
    <property type="entry name" value="ZINC_FINGER_C2H2_2"/>
    <property type="match status" value="10"/>
</dbReference>
<accession>A0A9N9T7G0</accession>
<feature type="domain" description="C2H2-type" evidence="16">
    <location>
        <begin position="363"/>
        <end position="390"/>
    </location>
</feature>
<dbReference type="GO" id="GO:0001228">
    <property type="term" value="F:DNA-binding transcription activator activity, RNA polymerase II-specific"/>
    <property type="evidence" value="ECO:0007669"/>
    <property type="project" value="TreeGrafter"/>
</dbReference>
<evidence type="ECO:0000256" key="5">
    <source>
        <dbReference type="ARBA" id="ARBA00022737"/>
    </source>
</evidence>
<evidence type="ECO:0000313" key="18">
    <source>
        <dbReference type="EMBL" id="CAG9837372.1"/>
    </source>
</evidence>
<gene>
    <name evidence="18" type="ORF">DIABBA_LOCUS10357</name>
</gene>
<dbReference type="SMART" id="SM00868">
    <property type="entry name" value="zf-AD"/>
    <property type="match status" value="1"/>
</dbReference>
<feature type="domain" description="C2H2-type" evidence="16">
    <location>
        <begin position="391"/>
        <end position="418"/>
    </location>
</feature>
<evidence type="ECO:0000256" key="15">
    <source>
        <dbReference type="PROSITE-ProRule" id="PRU01263"/>
    </source>
</evidence>
<dbReference type="InterPro" id="IPR013087">
    <property type="entry name" value="Znf_C2H2_type"/>
</dbReference>
<dbReference type="GO" id="GO:0035282">
    <property type="term" value="P:segmentation"/>
    <property type="evidence" value="ECO:0007669"/>
    <property type="project" value="UniProtKB-KW"/>
</dbReference>
<feature type="domain" description="C2H2-type" evidence="16">
    <location>
        <begin position="279"/>
        <end position="306"/>
    </location>
</feature>
<keyword evidence="4 15" id="KW-0479">Metal-binding</keyword>
<feature type="domain" description="C2H2-type" evidence="16">
    <location>
        <begin position="201"/>
        <end position="228"/>
    </location>
</feature>
<evidence type="ECO:0000259" key="16">
    <source>
        <dbReference type="PROSITE" id="PS50157"/>
    </source>
</evidence>
<feature type="binding site" evidence="15">
    <location>
        <position position="18"/>
    </location>
    <ligand>
        <name>Zn(2+)</name>
        <dbReference type="ChEBI" id="CHEBI:29105"/>
    </ligand>
</feature>
<keyword evidence="6 14" id="KW-0863">Zinc-finger</keyword>
<dbReference type="OrthoDB" id="6077919at2759"/>
<organism evidence="18 19">
    <name type="scientific">Diabrotica balteata</name>
    <name type="common">Banded cucumber beetle</name>
    <dbReference type="NCBI Taxonomy" id="107213"/>
    <lineage>
        <taxon>Eukaryota</taxon>
        <taxon>Metazoa</taxon>
        <taxon>Ecdysozoa</taxon>
        <taxon>Arthropoda</taxon>
        <taxon>Hexapoda</taxon>
        <taxon>Insecta</taxon>
        <taxon>Pterygota</taxon>
        <taxon>Neoptera</taxon>
        <taxon>Endopterygota</taxon>
        <taxon>Coleoptera</taxon>
        <taxon>Polyphaga</taxon>
        <taxon>Cucujiformia</taxon>
        <taxon>Chrysomeloidea</taxon>
        <taxon>Chrysomelidae</taxon>
        <taxon>Galerucinae</taxon>
        <taxon>Diabroticina</taxon>
        <taxon>Diabroticites</taxon>
        <taxon>Diabrotica</taxon>
    </lineage>
</organism>
<evidence type="ECO:0000256" key="8">
    <source>
        <dbReference type="ARBA" id="ARBA00023015"/>
    </source>
</evidence>
<feature type="domain" description="C2H2-type" evidence="16">
    <location>
        <begin position="172"/>
        <end position="200"/>
    </location>
</feature>
<dbReference type="FunFam" id="3.30.160.60:FF:000512">
    <property type="entry name" value="zinc finger protein 197 isoform X1"/>
    <property type="match status" value="1"/>
</dbReference>
<dbReference type="SUPFAM" id="SSF57716">
    <property type="entry name" value="Glucocorticoid receptor-like (DNA-binding domain)"/>
    <property type="match status" value="1"/>
</dbReference>
<dbReference type="AlphaFoldDB" id="A0A9N9T7G0"/>
<feature type="domain" description="C2H2-type" evidence="16">
    <location>
        <begin position="335"/>
        <end position="362"/>
    </location>
</feature>
<feature type="domain" description="C2H2-type" evidence="16">
    <location>
        <begin position="229"/>
        <end position="256"/>
    </location>
</feature>
<keyword evidence="3" id="KW-0302">Gap protein</keyword>
<dbReference type="SUPFAM" id="SSF57667">
    <property type="entry name" value="beta-beta-alpha zinc fingers"/>
    <property type="match status" value="5"/>
</dbReference>
<evidence type="ECO:0000256" key="2">
    <source>
        <dbReference type="ARBA" id="ARBA00006991"/>
    </source>
</evidence>
<dbReference type="FunFam" id="3.30.160.60:FF:000634">
    <property type="entry name" value="Zinc finger X-chromosomal protein"/>
    <property type="match status" value="1"/>
</dbReference>
<dbReference type="Proteomes" id="UP001153709">
    <property type="component" value="Chromosome 7"/>
</dbReference>
<keyword evidence="10" id="KW-0804">Transcription</keyword>
<dbReference type="InterPro" id="IPR036236">
    <property type="entry name" value="Znf_C2H2_sf"/>
</dbReference>
<comment type="similarity">
    <text evidence="2">Belongs to the krueppel C2H2-type zinc-finger protein family.</text>
</comment>
<dbReference type="Gene3D" id="3.30.160.60">
    <property type="entry name" value="Classic Zinc Finger"/>
    <property type="match status" value="10"/>
</dbReference>
<protein>
    <recommendedName>
        <fullName evidence="12">Protein krueppel</fullName>
    </recommendedName>
</protein>
<evidence type="ECO:0000256" key="10">
    <source>
        <dbReference type="ARBA" id="ARBA00023163"/>
    </source>
</evidence>
<dbReference type="Pfam" id="PF13912">
    <property type="entry name" value="zf-C2H2_6"/>
    <property type="match status" value="1"/>
</dbReference>
<dbReference type="FunFam" id="3.30.160.60:FF:001954">
    <property type="entry name" value="Zinc finger protein 787"/>
    <property type="match status" value="1"/>
</dbReference>
<name>A0A9N9T7G0_DIABA</name>
<evidence type="ECO:0000256" key="4">
    <source>
        <dbReference type="ARBA" id="ARBA00022723"/>
    </source>
</evidence>
<keyword evidence="11" id="KW-0539">Nucleus</keyword>
<evidence type="ECO:0000256" key="1">
    <source>
        <dbReference type="ARBA" id="ARBA00004123"/>
    </source>
</evidence>
<proteinExistence type="inferred from homology"/>
<reference evidence="18" key="1">
    <citation type="submission" date="2022-01" db="EMBL/GenBank/DDBJ databases">
        <authorList>
            <person name="King R."/>
        </authorList>
    </citation>
    <scope>NUCLEOTIDE SEQUENCE</scope>
</reference>
<keyword evidence="9" id="KW-0238">DNA-binding</keyword>
<keyword evidence="8" id="KW-0805">Transcription regulation</keyword>
<evidence type="ECO:0000256" key="14">
    <source>
        <dbReference type="PROSITE-ProRule" id="PRU00042"/>
    </source>
</evidence>
<evidence type="ECO:0000256" key="7">
    <source>
        <dbReference type="ARBA" id="ARBA00022833"/>
    </source>
</evidence>
<comment type="subcellular location">
    <subcellularLocation>
        <location evidence="1">Nucleus</location>
    </subcellularLocation>
</comment>
<dbReference type="GO" id="GO:0005634">
    <property type="term" value="C:nucleus"/>
    <property type="evidence" value="ECO:0007669"/>
    <property type="project" value="UniProtKB-SubCell"/>
</dbReference>
<evidence type="ECO:0000256" key="11">
    <source>
        <dbReference type="ARBA" id="ARBA00023242"/>
    </source>
</evidence>
<dbReference type="FunFam" id="3.30.160.60:FF:000446">
    <property type="entry name" value="Zinc finger protein"/>
    <property type="match status" value="1"/>
</dbReference>
<keyword evidence="19" id="KW-1185">Reference proteome</keyword>
<dbReference type="InterPro" id="IPR012934">
    <property type="entry name" value="Znf_AD"/>
</dbReference>
<feature type="domain" description="C2H2-type" evidence="16">
    <location>
        <begin position="307"/>
        <end position="334"/>
    </location>
</feature>
<dbReference type="EMBL" id="OU898282">
    <property type="protein sequence ID" value="CAG9837372.1"/>
    <property type="molecule type" value="Genomic_DNA"/>
</dbReference>
<evidence type="ECO:0000256" key="13">
    <source>
        <dbReference type="ARBA" id="ARBA00053345"/>
    </source>
</evidence>
<feature type="binding site" evidence="15">
    <location>
        <position position="54"/>
    </location>
    <ligand>
        <name>Zn(2+)</name>
        <dbReference type="ChEBI" id="CHEBI:29105"/>
    </ligand>
</feature>
<comment type="function">
    <text evidence="13">Krueppel is a gap class segmentation protein.</text>
</comment>
<feature type="binding site" evidence="15">
    <location>
        <position position="57"/>
    </location>
    <ligand>
        <name>Zn(2+)</name>
        <dbReference type="ChEBI" id="CHEBI:29105"/>
    </ligand>
</feature>
<evidence type="ECO:0000256" key="12">
    <source>
        <dbReference type="ARBA" id="ARBA00023843"/>
    </source>
</evidence>
<feature type="domain" description="ZAD" evidence="17">
    <location>
        <begin position="13"/>
        <end position="81"/>
    </location>
</feature>
<evidence type="ECO:0000256" key="3">
    <source>
        <dbReference type="ARBA" id="ARBA00022492"/>
    </source>
</evidence>
<sequence>MENLNVTTQDFMKICRSCLCRNNLSPINQNSINIFEKIADVKIDLNEELPKQICNECLTKTNSISSFIQTVKSNDVYIRQIFESSKHINLSPQIDDHESDISCDADRDIFSKDSFNEGILTISENENETEKLKGIYTKHESKQFKCNNCNKTFAKKHNLNQHLKAHNKLGIYDCKICLKRFKQPSSLRRHDRIVHKGIKPFKCDVCNKEFGTLLCKQEHFRIHTGERPYMCNICGFSFKKYSTYYAHDIRHKIKRGEIPKSTKIPKKYPIKPPKNKKDLECEFCQKSFSCKQAVSVHKQIHFGEKSFLCTECGKSFMRKSHLEVHVRIHTGEKPYQCNDCGKDFRHPGAYKNHLLIHKNKRPHKCDVCEKSFVQIGHLKSHVKTHTGEKPYKCTLCGKAFAQSGNLRAHTRIHTNERPFRCEVCCLGFFDSSSLKKHKRTHDRIEVKNEDPGQ</sequence>
<evidence type="ECO:0000313" key="19">
    <source>
        <dbReference type="Proteomes" id="UP001153709"/>
    </source>
</evidence>
<dbReference type="GO" id="GO:0008270">
    <property type="term" value="F:zinc ion binding"/>
    <property type="evidence" value="ECO:0007669"/>
    <property type="project" value="UniProtKB-UniRule"/>
</dbReference>
<dbReference type="PANTHER" id="PTHR24393">
    <property type="entry name" value="ZINC FINGER PROTEIN"/>
    <property type="match status" value="1"/>
</dbReference>
<dbReference type="PANTHER" id="PTHR24393:SF15">
    <property type="entry name" value="IP01243P-RELATED"/>
    <property type="match status" value="1"/>
</dbReference>
<keyword evidence="7 15" id="KW-0862">Zinc</keyword>